<dbReference type="CDD" id="cd06257">
    <property type="entry name" value="DnaJ"/>
    <property type="match status" value="1"/>
</dbReference>
<evidence type="ECO:0000256" key="5">
    <source>
        <dbReference type="ARBA" id="ARBA00023186"/>
    </source>
</evidence>
<gene>
    <name evidence="9" type="ORF">BECKLFY1418A_GA0070994_1001112</name>
</gene>
<evidence type="ECO:0000256" key="7">
    <source>
        <dbReference type="SAM" id="Phobius"/>
    </source>
</evidence>
<dbReference type="SMART" id="SM00271">
    <property type="entry name" value="DnaJ"/>
    <property type="match status" value="1"/>
</dbReference>
<keyword evidence="5" id="KW-0143">Chaperone</keyword>
<dbReference type="EMBL" id="CAADFH010000001">
    <property type="protein sequence ID" value="VFJ87452.1"/>
    <property type="molecule type" value="Genomic_DNA"/>
</dbReference>
<evidence type="ECO:0000313" key="9">
    <source>
        <dbReference type="EMBL" id="VFJ87452.1"/>
    </source>
</evidence>
<keyword evidence="3 7" id="KW-1133">Transmembrane helix</keyword>
<evidence type="ECO:0000256" key="3">
    <source>
        <dbReference type="ARBA" id="ARBA00022989"/>
    </source>
</evidence>
<comment type="similarity">
    <text evidence="6">Belongs to the TIM14 family.</text>
</comment>
<feature type="transmembrane region" description="Helical" evidence="7">
    <location>
        <begin position="30"/>
        <end position="58"/>
    </location>
</feature>
<organism evidence="9">
    <name type="scientific">Candidatus Kentrum sp. LFY</name>
    <dbReference type="NCBI Taxonomy" id="2126342"/>
    <lineage>
        <taxon>Bacteria</taxon>
        <taxon>Pseudomonadati</taxon>
        <taxon>Pseudomonadota</taxon>
        <taxon>Gammaproteobacteria</taxon>
        <taxon>Candidatus Kentrum</taxon>
    </lineage>
</organism>
<dbReference type="InterPro" id="IPR036869">
    <property type="entry name" value="J_dom_sf"/>
</dbReference>
<comment type="subcellular location">
    <subcellularLocation>
        <location evidence="1">Membrane</location>
        <topology evidence="1">Single-pass membrane protein</topology>
    </subcellularLocation>
</comment>
<dbReference type="PANTHER" id="PTHR12763:SF28">
    <property type="entry name" value="GEO10507P1-RELATED"/>
    <property type="match status" value="1"/>
</dbReference>
<evidence type="ECO:0000259" key="8">
    <source>
        <dbReference type="PROSITE" id="PS50076"/>
    </source>
</evidence>
<dbReference type="InterPro" id="IPR001623">
    <property type="entry name" value="DnaJ_domain"/>
</dbReference>
<reference evidence="9" key="1">
    <citation type="submission" date="2019-02" db="EMBL/GenBank/DDBJ databases">
        <authorList>
            <person name="Gruber-Vodicka R. H."/>
            <person name="Seah K. B. B."/>
        </authorList>
    </citation>
    <scope>NUCLEOTIDE SEQUENCE</scope>
    <source>
        <strain evidence="9">BECK_M6</strain>
    </source>
</reference>
<keyword evidence="4 7" id="KW-0472">Membrane</keyword>
<evidence type="ECO:0000256" key="1">
    <source>
        <dbReference type="ARBA" id="ARBA00004167"/>
    </source>
</evidence>
<dbReference type="Gene3D" id="1.10.287.110">
    <property type="entry name" value="DnaJ domain"/>
    <property type="match status" value="1"/>
</dbReference>
<dbReference type="SUPFAM" id="SSF46565">
    <property type="entry name" value="Chaperone J-domain"/>
    <property type="match status" value="1"/>
</dbReference>
<dbReference type="AlphaFoldDB" id="A0A450U6Z5"/>
<dbReference type="PROSITE" id="PS50076">
    <property type="entry name" value="DNAJ_2"/>
    <property type="match status" value="1"/>
</dbReference>
<sequence>MLIGLILFFSWLNHVPKAARSQFINRILLAIAIGIGVLLIARGLHPLLAALGALLPLLPRLVYALKTIKTLKVLIEFIQRLGRGQTSNTETRWLRIKSDPRNNEIRGKVLAGHHRGKLLAQLTIEELLQVLAECYERDRPSVAILETYLDHRRGGKNWREKYNDNTQEGPETPLKTGKMTITDAYEILGLPLGSNRKEVISAYRSLIQKLHPDRGGSSLLAIQINKAKDLLLNSLSSNE</sequence>
<protein>
    <submittedName>
        <fullName evidence="9">DnaJ domain-containing protein</fullName>
    </submittedName>
</protein>
<dbReference type="GO" id="GO:0016020">
    <property type="term" value="C:membrane"/>
    <property type="evidence" value="ECO:0007669"/>
    <property type="project" value="UniProtKB-SubCell"/>
</dbReference>
<evidence type="ECO:0000256" key="6">
    <source>
        <dbReference type="ARBA" id="ARBA00038105"/>
    </source>
</evidence>
<evidence type="ECO:0000256" key="2">
    <source>
        <dbReference type="ARBA" id="ARBA00022692"/>
    </source>
</evidence>
<keyword evidence="2 7" id="KW-0812">Transmembrane</keyword>
<dbReference type="PANTHER" id="PTHR12763">
    <property type="match status" value="1"/>
</dbReference>
<feature type="domain" description="J" evidence="8">
    <location>
        <begin position="183"/>
        <end position="236"/>
    </location>
</feature>
<name>A0A450U6Z5_9GAMM</name>
<accession>A0A450U6Z5</accession>
<proteinExistence type="inferred from homology"/>
<dbReference type="Pfam" id="PF00226">
    <property type="entry name" value="DnaJ"/>
    <property type="match status" value="1"/>
</dbReference>
<evidence type="ECO:0000256" key="4">
    <source>
        <dbReference type="ARBA" id="ARBA00023136"/>
    </source>
</evidence>